<protein>
    <submittedName>
        <fullName evidence="3">Ergothioneine biosynthesis protein EgtC</fullName>
    </submittedName>
</protein>
<dbReference type="InterPro" id="IPR026869">
    <property type="entry name" value="EgtC-like"/>
</dbReference>
<dbReference type="Gene3D" id="3.60.20.10">
    <property type="entry name" value="Glutamine Phosphoribosylpyrophosphate, subunit 1, domain 1"/>
    <property type="match status" value="1"/>
</dbReference>
<feature type="domain" description="Glutamine amidotransferase type-2" evidence="2">
    <location>
        <begin position="2"/>
        <end position="260"/>
    </location>
</feature>
<evidence type="ECO:0000313" key="3">
    <source>
        <dbReference type="EMBL" id="MFB2938843.1"/>
    </source>
</evidence>
<dbReference type="InterPro" id="IPR052373">
    <property type="entry name" value="Gamma-glu_amide_hydrolase"/>
</dbReference>
<keyword evidence="4" id="KW-1185">Reference proteome</keyword>
<dbReference type="InterPro" id="IPR017932">
    <property type="entry name" value="GATase_2_dom"/>
</dbReference>
<dbReference type="PANTHER" id="PTHR43187:SF1">
    <property type="entry name" value="GLUTAMINE AMIDOTRANSFERASE DUG3-RELATED"/>
    <property type="match status" value="1"/>
</dbReference>
<dbReference type="InterPro" id="IPR017808">
    <property type="entry name" value="EgtC"/>
</dbReference>
<accession>A0ABV4YK04</accession>
<keyword evidence="1" id="KW-0315">Glutamine amidotransferase</keyword>
<dbReference type="SUPFAM" id="SSF56235">
    <property type="entry name" value="N-terminal nucleophile aminohydrolases (Ntn hydrolases)"/>
    <property type="match status" value="1"/>
</dbReference>
<organism evidence="3 4">
    <name type="scientific">Floridaenema fluviatile BLCC-F154</name>
    <dbReference type="NCBI Taxonomy" id="3153640"/>
    <lineage>
        <taxon>Bacteria</taxon>
        <taxon>Bacillati</taxon>
        <taxon>Cyanobacteriota</taxon>
        <taxon>Cyanophyceae</taxon>
        <taxon>Oscillatoriophycideae</taxon>
        <taxon>Aerosakkonematales</taxon>
        <taxon>Aerosakkonemataceae</taxon>
        <taxon>Floridanema</taxon>
        <taxon>Floridanema fluviatile</taxon>
    </lineage>
</organism>
<evidence type="ECO:0000313" key="4">
    <source>
        <dbReference type="Proteomes" id="UP001576776"/>
    </source>
</evidence>
<dbReference type="CDD" id="cd01908">
    <property type="entry name" value="YafJ"/>
    <property type="match status" value="1"/>
</dbReference>
<evidence type="ECO:0000259" key="2">
    <source>
        <dbReference type="PROSITE" id="PS51278"/>
    </source>
</evidence>
<dbReference type="InterPro" id="IPR029055">
    <property type="entry name" value="Ntn_hydrolases_N"/>
</dbReference>
<dbReference type="RefSeq" id="WP_413260316.1">
    <property type="nucleotide sequence ID" value="NZ_JBHFNS010000092.1"/>
</dbReference>
<proteinExistence type="predicted"/>
<evidence type="ECO:0000256" key="1">
    <source>
        <dbReference type="ARBA" id="ARBA00022962"/>
    </source>
</evidence>
<dbReference type="Proteomes" id="UP001576776">
    <property type="component" value="Unassembled WGS sequence"/>
</dbReference>
<comment type="caution">
    <text evidence="3">The sequence shown here is derived from an EMBL/GenBank/DDBJ whole genome shotgun (WGS) entry which is preliminary data.</text>
</comment>
<dbReference type="NCBIfam" id="TIGR03442">
    <property type="entry name" value="ergothioneine biosynthesis protein EgtC"/>
    <property type="match status" value="1"/>
</dbReference>
<gene>
    <name evidence="3" type="primary">egtC</name>
    <name evidence="3" type="ORF">ACE1B6_26625</name>
</gene>
<sequence length="264" mass="29953">MCRLLGYLGEEIVLDYLLCKPENSLIEQSYQPREMTAGLLNADGFGIGWYHPQKDIEPFTYRNILPIWNDVNLPNLSRYIESNCIVATVRSATLGQPVDLSNCQPFNHQGLLFSHNGFIQKFRESLYRPIRNQLKDEIYQGINGTTDSEHIFALIINELQANTGISLEKALHKTLINLKNLAQEYQVEFAANLVLSDGKRLVACRCATRSPVPSLYWLRDDPTFPNAVIIASEPLFAGDWNSFAENSIISVGENLEIEIDRIYN</sequence>
<dbReference type="Pfam" id="PF13230">
    <property type="entry name" value="GATase_4"/>
    <property type="match status" value="1"/>
</dbReference>
<dbReference type="PANTHER" id="PTHR43187">
    <property type="entry name" value="GLUTAMINE AMIDOTRANSFERASE DUG3-RELATED"/>
    <property type="match status" value="1"/>
</dbReference>
<dbReference type="EMBL" id="JBHFNS010000092">
    <property type="protein sequence ID" value="MFB2938843.1"/>
    <property type="molecule type" value="Genomic_DNA"/>
</dbReference>
<name>A0ABV4YK04_9CYAN</name>
<dbReference type="PROSITE" id="PS51278">
    <property type="entry name" value="GATASE_TYPE_2"/>
    <property type="match status" value="1"/>
</dbReference>
<reference evidence="3 4" key="1">
    <citation type="submission" date="2024-09" db="EMBL/GenBank/DDBJ databases">
        <title>Floridaenema gen nov. (Aerosakkonemataceae, Aerosakkonematales ord. nov., Cyanobacteria) from benthic tropical and subtropical fresh waters, with the description of four new species.</title>
        <authorList>
            <person name="Moretto J.A."/>
            <person name="Berthold D.E."/>
            <person name="Lefler F.W."/>
            <person name="Huang I.-S."/>
            <person name="Laughinghouse H. IV."/>
        </authorList>
    </citation>
    <scope>NUCLEOTIDE SEQUENCE [LARGE SCALE GENOMIC DNA]</scope>
    <source>
        <strain evidence="3 4">BLCC-F154</strain>
    </source>
</reference>